<dbReference type="PANTHER" id="PTHR31286">
    <property type="entry name" value="GLYCINE-RICH CELL WALL STRUCTURAL PROTEIN 1.8-LIKE"/>
    <property type="match status" value="1"/>
</dbReference>
<dbReference type="InterPro" id="IPR040256">
    <property type="entry name" value="At4g02000-like"/>
</dbReference>
<protein>
    <recommendedName>
        <fullName evidence="3">CCHC-type domain-containing protein</fullName>
    </recommendedName>
</protein>
<keyword evidence="1" id="KW-0863">Zinc-finger</keyword>
<comment type="caution">
    <text evidence="4">The sequence shown here is derived from an EMBL/GenBank/DDBJ whole genome shotgun (WGS) entry which is preliminary data.</text>
</comment>
<evidence type="ECO:0000313" key="5">
    <source>
        <dbReference type="Proteomes" id="UP001281410"/>
    </source>
</evidence>
<sequence>MSNKLVNRNAFINMIPKIWRTKNSVEIEVIDENMFSFTFKNEQDRFNVLQGGPWSFDKALLVLSEPKGKGDVKGMSFKEVAFWVQIHNVPLLCVTKEIGIFLGSMVGKVREIDTGPSGECVGKYIRVRVVINVDQPLRRILRVDVMRDGKESTMLLRYERLLEHCYMCGRIGHVVLDCLERMENDDPEDYNLMYGAWLKASSPIKMNQYRKKKEGVKDAGVKEVDAKIMSVSGVSRNDLSPPYGDNREKGKAVVGNLTVETVSQVVGLVTESEMMSQNNRGEIKKTREGKCGGAGP</sequence>
<dbReference type="InterPro" id="IPR025558">
    <property type="entry name" value="DUF4283"/>
</dbReference>
<keyword evidence="1" id="KW-0862">Zinc</keyword>
<evidence type="ECO:0000256" key="1">
    <source>
        <dbReference type="PROSITE-ProRule" id="PRU00047"/>
    </source>
</evidence>
<dbReference type="GO" id="GO:0003676">
    <property type="term" value="F:nucleic acid binding"/>
    <property type="evidence" value="ECO:0007669"/>
    <property type="project" value="InterPro"/>
</dbReference>
<proteinExistence type="predicted"/>
<gene>
    <name evidence="4" type="ORF">Dsin_013538</name>
</gene>
<feature type="region of interest" description="Disordered" evidence="2">
    <location>
        <begin position="273"/>
        <end position="296"/>
    </location>
</feature>
<dbReference type="PANTHER" id="PTHR31286:SF167">
    <property type="entry name" value="OS09G0268800 PROTEIN"/>
    <property type="match status" value="1"/>
</dbReference>
<evidence type="ECO:0000256" key="2">
    <source>
        <dbReference type="SAM" id="MobiDB-lite"/>
    </source>
</evidence>
<dbReference type="EMBL" id="JANJYJ010000004">
    <property type="protein sequence ID" value="KAK3219568.1"/>
    <property type="molecule type" value="Genomic_DNA"/>
</dbReference>
<dbReference type="AlphaFoldDB" id="A0AAE0AK58"/>
<evidence type="ECO:0000313" key="4">
    <source>
        <dbReference type="EMBL" id="KAK3219568.1"/>
    </source>
</evidence>
<reference evidence="4" key="1">
    <citation type="journal article" date="2023" name="Plant J.">
        <title>Genome sequences and population genomics provide insights into the demographic history, inbreeding, and mutation load of two 'living fossil' tree species of Dipteronia.</title>
        <authorList>
            <person name="Feng Y."/>
            <person name="Comes H.P."/>
            <person name="Chen J."/>
            <person name="Zhu S."/>
            <person name="Lu R."/>
            <person name="Zhang X."/>
            <person name="Li P."/>
            <person name="Qiu J."/>
            <person name="Olsen K.M."/>
            <person name="Qiu Y."/>
        </authorList>
    </citation>
    <scope>NUCLEOTIDE SEQUENCE</scope>
    <source>
        <strain evidence="4">NBL</strain>
    </source>
</reference>
<accession>A0AAE0AK58</accession>
<keyword evidence="1" id="KW-0479">Metal-binding</keyword>
<dbReference type="GO" id="GO:0008270">
    <property type="term" value="F:zinc ion binding"/>
    <property type="evidence" value="ECO:0007669"/>
    <property type="project" value="UniProtKB-KW"/>
</dbReference>
<dbReference type="PROSITE" id="PS50158">
    <property type="entry name" value="ZF_CCHC"/>
    <property type="match status" value="1"/>
</dbReference>
<keyword evidence="5" id="KW-1185">Reference proteome</keyword>
<dbReference type="Pfam" id="PF14111">
    <property type="entry name" value="DUF4283"/>
    <property type="match status" value="1"/>
</dbReference>
<feature type="compositionally biased region" description="Basic and acidic residues" evidence="2">
    <location>
        <begin position="281"/>
        <end position="290"/>
    </location>
</feature>
<name>A0AAE0AK58_9ROSI</name>
<organism evidence="4 5">
    <name type="scientific">Dipteronia sinensis</name>
    <dbReference type="NCBI Taxonomy" id="43782"/>
    <lineage>
        <taxon>Eukaryota</taxon>
        <taxon>Viridiplantae</taxon>
        <taxon>Streptophyta</taxon>
        <taxon>Embryophyta</taxon>
        <taxon>Tracheophyta</taxon>
        <taxon>Spermatophyta</taxon>
        <taxon>Magnoliopsida</taxon>
        <taxon>eudicotyledons</taxon>
        <taxon>Gunneridae</taxon>
        <taxon>Pentapetalae</taxon>
        <taxon>rosids</taxon>
        <taxon>malvids</taxon>
        <taxon>Sapindales</taxon>
        <taxon>Sapindaceae</taxon>
        <taxon>Hippocastanoideae</taxon>
        <taxon>Acereae</taxon>
        <taxon>Dipteronia</taxon>
    </lineage>
</organism>
<feature type="domain" description="CCHC-type" evidence="3">
    <location>
        <begin position="165"/>
        <end position="178"/>
    </location>
</feature>
<evidence type="ECO:0000259" key="3">
    <source>
        <dbReference type="PROSITE" id="PS50158"/>
    </source>
</evidence>
<dbReference type="Proteomes" id="UP001281410">
    <property type="component" value="Unassembled WGS sequence"/>
</dbReference>
<dbReference type="Pfam" id="PF14392">
    <property type="entry name" value="zf-CCHC_4"/>
    <property type="match status" value="1"/>
</dbReference>
<dbReference type="InterPro" id="IPR025836">
    <property type="entry name" value="Zn_knuckle_CX2CX4HX4C"/>
</dbReference>
<dbReference type="InterPro" id="IPR001878">
    <property type="entry name" value="Znf_CCHC"/>
</dbReference>